<dbReference type="CDD" id="cd06587">
    <property type="entry name" value="VOC"/>
    <property type="match status" value="1"/>
</dbReference>
<dbReference type="Proteomes" id="UP001596270">
    <property type="component" value="Unassembled WGS sequence"/>
</dbReference>
<evidence type="ECO:0000259" key="1">
    <source>
        <dbReference type="PROSITE" id="PS51819"/>
    </source>
</evidence>
<dbReference type="PROSITE" id="PS51819">
    <property type="entry name" value="VOC"/>
    <property type="match status" value="1"/>
</dbReference>
<proteinExistence type="predicted"/>
<dbReference type="Gene3D" id="3.10.180.10">
    <property type="entry name" value="2,3-Dihydroxybiphenyl 1,2-Dioxygenase, domain 1"/>
    <property type="match status" value="1"/>
</dbReference>
<accession>A0ABW1U281</accession>
<dbReference type="SUPFAM" id="SSF54593">
    <property type="entry name" value="Glyoxalase/Bleomycin resistance protein/Dihydroxybiphenyl dioxygenase"/>
    <property type="match status" value="1"/>
</dbReference>
<protein>
    <submittedName>
        <fullName evidence="2">VOC family protein</fullName>
    </submittedName>
</protein>
<dbReference type="RefSeq" id="WP_371434354.1">
    <property type="nucleotide sequence ID" value="NZ_JBHSRS010000083.1"/>
</dbReference>
<dbReference type="InterPro" id="IPR037523">
    <property type="entry name" value="VOC_core"/>
</dbReference>
<dbReference type="InterPro" id="IPR004360">
    <property type="entry name" value="Glyas_Fos-R_dOase_dom"/>
</dbReference>
<keyword evidence="3" id="KW-1185">Reference proteome</keyword>
<dbReference type="Pfam" id="PF00903">
    <property type="entry name" value="Glyoxalase"/>
    <property type="match status" value="1"/>
</dbReference>
<dbReference type="EMBL" id="JBHSRS010000083">
    <property type="protein sequence ID" value="MFC6283698.1"/>
    <property type="molecule type" value="Genomic_DNA"/>
</dbReference>
<evidence type="ECO:0000313" key="3">
    <source>
        <dbReference type="Proteomes" id="UP001596270"/>
    </source>
</evidence>
<sequence>MLANRNAMATIAVRDMAAAKKFYEGQLGLTPLESDPEGVLSYQSGTATVVVYVSQFAGSNQATACTWAVGREFDNILKALKAKGVVFEHYNMPGMTRQGDAHVAGDYRGAWFKDPDGNILHILNR</sequence>
<comment type="caution">
    <text evidence="2">The sequence shown here is derived from an EMBL/GenBank/DDBJ whole genome shotgun (WGS) entry which is preliminary data.</text>
</comment>
<reference evidence="3" key="1">
    <citation type="journal article" date="2019" name="Int. J. Syst. Evol. Microbiol.">
        <title>The Global Catalogue of Microorganisms (GCM) 10K type strain sequencing project: providing services to taxonomists for standard genome sequencing and annotation.</title>
        <authorList>
            <consortium name="The Broad Institute Genomics Platform"/>
            <consortium name="The Broad Institute Genome Sequencing Center for Infectious Disease"/>
            <person name="Wu L."/>
            <person name="Ma J."/>
        </authorList>
    </citation>
    <scope>NUCLEOTIDE SEQUENCE [LARGE SCALE GENOMIC DNA]</scope>
    <source>
        <strain evidence="3">CCUG 39402</strain>
    </source>
</reference>
<evidence type="ECO:0000313" key="2">
    <source>
        <dbReference type="EMBL" id="MFC6283698.1"/>
    </source>
</evidence>
<organism evidence="2 3">
    <name type="scientific">Polaromonas aquatica</name>
    <dbReference type="NCBI Taxonomy" id="332657"/>
    <lineage>
        <taxon>Bacteria</taxon>
        <taxon>Pseudomonadati</taxon>
        <taxon>Pseudomonadota</taxon>
        <taxon>Betaproteobacteria</taxon>
        <taxon>Burkholderiales</taxon>
        <taxon>Comamonadaceae</taxon>
        <taxon>Polaromonas</taxon>
    </lineage>
</organism>
<feature type="domain" description="VOC" evidence="1">
    <location>
        <begin position="5"/>
        <end position="125"/>
    </location>
</feature>
<dbReference type="InterPro" id="IPR029068">
    <property type="entry name" value="Glyas_Bleomycin-R_OHBP_Dase"/>
</dbReference>
<name>A0ABW1U281_9BURK</name>
<gene>
    <name evidence="2" type="ORF">ACFQND_20920</name>
</gene>